<organism evidence="5 6">
    <name type="scientific">Lutimaribacter saemankumensis</name>
    <dbReference type="NCBI Taxonomy" id="490829"/>
    <lineage>
        <taxon>Bacteria</taxon>
        <taxon>Pseudomonadati</taxon>
        <taxon>Pseudomonadota</taxon>
        <taxon>Alphaproteobacteria</taxon>
        <taxon>Rhodobacterales</taxon>
        <taxon>Roseobacteraceae</taxon>
        <taxon>Lutimaribacter</taxon>
    </lineage>
</organism>
<keyword evidence="6" id="KW-1185">Reference proteome</keyword>
<dbReference type="STRING" id="490829.SAMN05421850_102414"/>
<sequence length="324" mass="36053">MAKAIPLAAHRLFRSSDLDETRESVARIFCPHRLEIVGRGRFDAMQHHLRGESLSLNYIAYGADVAINPGALEDFYLVQIPLAGGAAIENGSFSYETDTRRASVLNPHLPTRMRWSEGTKKALVQIDKNALTKHLTTMLGGGVDRRLTFEGPMDTSKGKGAALSRLVRFLISEIDQGRSCIGTGCLMGRQMESTLMTGLIEAVPNNYSGVLTSTKLDVAPRKLRAAETFIRHNLDKPISLAEIADAAGTTPRSLQEVFRKFRETSPLAYWRDMRLDRVRADLVAGQRSVTEVAMTWGFTHLGRFSEAYRERFGELPSETRARAR</sequence>
<dbReference type="EMBL" id="FNEB01000002">
    <property type="protein sequence ID" value="SDI38777.1"/>
    <property type="molecule type" value="Genomic_DNA"/>
</dbReference>
<evidence type="ECO:0000313" key="5">
    <source>
        <dbReference type="EMBL" id="SDI38777.1"/>
    </source>
</evidence>
<gene>
    <name evidence="5" type="ORF">SAMN05421850_102414</name>
</gene>
<dbReference type="PRINTS" id="PR00032">
    <property type="entry name" value="HTHARAC"/>
</dbReference>
<evidence type="ECO:0000313" key="6">
    <source>
        <dbReference type="Proteomes" id="UP000199340"/>
    </source>
</evidence>
<dbReference type="Gene3D" id="1.10.10.60">
    <property type="entry name" value="Homeodomain-like"/>
    <property type="match status" value="1"/>
</dbReference>
<evidence type="ECO:0000256" key="3">
    <source>
        <dbReference type="ARBA" id="ARBA00023163"/>
    </source>
</evidence>
<keyword evidence="1" id="KW-0805">Transcription regulation</keyword>
<dbReference type="InterPro" id="IPR035418">
    <property type="entry name" value="AraC-bd_2"/>
</dbReference>
<evidence type="ECO:0000256" key="2">
    <source>
        <dbReference type="ARBA" id="ARBA00023125"/>
    </source>
</evidence>
<dbReference type="RefSeq" id="WP_090027868.1">
    <property type="nucleotide sequence ID" value="NZ_FNEB01000002.1"/>
</dbReference>
<name>A0A1G8K5X2_9RHOB</name>
<evidence type="ECO:0000256" key="1">
    <source>
        <dbReference type="ARBA" id="ARBA00023015"/>
    </source>
</evidence>
<accession>A0A1G8K5X2</accession>
<dbReference type="Pfam" id="PF14525">
    <property type="entry name" value="AraC_binding_2"/>
    <property type="match status" value="1"/>
</dbReference>
<dbReference type="PANTHER" id="PTHR46796">
    <property type="entry name" value="HTH-TYPE TRANSCRIPTIONAL ACTIVATOR RHAS-RELATED"/>
    <property type="match status" value="1"/>
</dbReference>
<proteinExistence type="predicted"/>
<dbReference type="SMART" id="SM00342">
    <property type="entry name" value="HTH_ARAC"/>
    <property type="match status" value="1"/>
</dbReference>
<dbReference type="PANTHER" id="PTHR46796:SF12">
    <property type="entry name" value="HTH-TYPE DNA-BINDING TRANSCRIPTIONAL ACTIVATOR EUTR"/>
    <property type="match status" value="1"/>
</dbReference>
<reference evidence="5 6" key="1">
    <citation type="submission" date="2016-10" db="EMBL/GenBank/DDBJ databases">
        <authorList>
            <person name="de Groot N.N."/>
        </authorList>
    </citation>
    <scope>NUCLEOTIDE SEQUENCE [LARGE SCALE GENOMIC DNA]</scope>
    <source>
        <strain evidence="5 6">DSM 28010</strain>
    </source>
</reference>
<dbReference type="GO" id="GO:0043565">
    <property type="term" value="F:sequence-specific DNA binding"/>
    <property type="evidence" value="ECO:0007669"/>
    <property type="project" value="InterPro"/>
</dbReference>
<dbReference type="OrthoDB" id="9802263at2"/>
<dbReference type="AlphaFoldDB" id="A0A1G8K5X2"/>
<protein>
    <submittedName>
        <fullName evidence="5">Helix-turn-helix domain-containing protein</fullName>
    </submittedName>
</protein>
<keyword evidence="2" id="KW-0238">DNA-binding</keyword>
<evidence type="ECO:0000259" key="4">
    <source>
        <dbReference type="PROSITE" id="PS01124"/>
    </source>
</evidence>
<dbReference type="InterPro" id="IPR050204">
    <property type="entry name" value="AraC_XylS_family_regulators"/>
</dbReference>
<dbReference type="SUPFAM" id="SSF46689">
    <property type="entry name" value="Homeodomain-like"/>
    <property type="match status" value="2"/>
</dbReference>
<dbReference type="InterPro" id="IPR018062">
    <property type="entry name" value="HTH_AraC-typ_CS"/>
</dbReference>
<dbReference type="InterPro" id="IPR009057">
    <property type="entry name" value="Homeodomain-like_sf"/>
</dbReference>
<dbReference type="InterPro" id="IPR018060">
    <property type="entry name" value="HTH_AraC"/>
</dbReference>
<dbReference type="GO" id="GO:0003700">
    <property type="term" value="F:DNA-binding transcription factor activity"/>
    <property type="evidence" value="ECO:0007669"/>
    <property type="project" value="InterPro"/>
</dbReference>
<dbReference type="InterPro" id="IPR020449">
    <property type="entry name" value="Tscrpt_reg_AraC-type_HTH"/>
</dbReference>
<dbReference type="PROSITE" id="PS00041">
    <property type="entry name" value="HTH_ARAC_FAMILY_1"/>
    <property type="match status" value="1"/>
</dbReference>
<dbReference type="PROSITE" id="PS01124">
    <property type="entry name" value="HTH_ARAC_FAMILY_2"/>
    <property type="match status" value="1"/>
</dbReference>
<dbReference type="Proteomes" id="UP000199340">
    <property type="component" value="Unassembled WGS sequence"/>
</dbReference>
<feature type="domain" description="HTH araC/xylS-type" evidence="4">
    <location>
        <begin position="224"/>
        <end position="322"/>
    </location>
</feature>
<dbReference type="Pfam" id="PF12833">
    <property type="entry name" value="HTH_18"/>
    <property type="match status" value="1"/>
</dbReference>
<keyword evidence="3" id="KW-0804">Transcription</keyword>